<evidence type="ECO:0000313" key="2">
    <source>
        <dbReference type="Proteomes" id="UP000636709"/>
    </source>
</evidence>
<proteinExistence type="predicted"/>
<dbReference type="OrthoDB" id="552789at2759"/>
<protein>
    <submittedName>
        <fullName evidence="1">Uncharacterized protein</fullName>
    </submittedName>
</protein>
<reference evidence="1" key="1">
    <citation type="submission" date="2020-07" db="EMBL/GenBank/DDBJ databases">
        <title>Genome sequence and genetic diversity analysis of an under-domesticated orphan crop, white fonio (Digitaria exilis).</title>
        <authorList>
            <person name="Bennetzen J.L."/>
            <person name="Chen S."/>
            <person name="Ma X."/>
            <person name="Wang X."/>
            <person name="Yssel A.E.J."/>
            <person name="Chaluvadi S.R."/>
            <person name="Johnson M."/>
            <person name="Gangashetty P."/>
            <person name="Hamidou F."/>
            <person name="Sanogo M.D."/>
            <person name="Zwaenepoel A."/>
            <person name="Wallace J."/>
            <person name="Van De Peer Y."/>
            <person name="Van Deynze A."/>
        </authorList>
    </citation>
    <scope>NUCLEOTIDE SEQUENCE</scope>
    <source>
        <tissue evidence="1">Leaves</tissue>
    </source>
</reference>
<comment type="caution">
    <text evidence="1">The sequence shown here is derived from an EMBL/GenBank/DDBJ whole genome shotgun (WGS) entry which is preliminary data.</text>
</comment>
<gene>
    <name evidence="1" type="ORF">HU200_060419</name>
</gene>
<accession>A0A835AGQ9</accession>
<dbReference type="Proteomes" id="UP000636709">
    <property type="component" value="Unassembled WGS sequence"/>
</dbReference>
<dbReference type="AlphaFoldDB" id="A0A835AGQ9"/>
<organism evidence="1 2">
    <name type="scientific">Digitaria exilis</name>
    <dbReference type="NCBI Taxonomy" id="1010633"/>
    <lineage>
        <taxon>Eukaryota</taxon>
        <taxon>Viridiplantae</taxon>
        <taxon>Streptophyta</taxon>
        <taxon>Embryophyta</taxon>
        <taxon>Tracheophyta</taxon>
        <taxon>Spermatophyta</taxon>
        <taxon>Magnoliopsida</taxon>
        <taxon>Liliopsida</taxon>
        <taxon>Poales</taxon>
        <taxon>Poaceae</taxon>
        <taxon>PACMAD clade</taxon>
        <taxon>Panicoideae</taxon>
        <taxon>Panicodae</taxon>
        <taxon>Paniceae</taxon>
        <taxon>Anthephorinae</taxon>
        <taxon>Digitaria</taxon>
    </lineage>
</organism>
<evidence type="ECO:0000313" key="1">
    <source>
        <dbReference type="EMBL" id="KAF8657081.1"/>
    </source>
</evidence>
<dbReference type="EMBL" id="JACEFO010002512">
    <property type="protein sequence ID" value="KAF8657081.1"/>
    <property type="molecule type" value="Genomic_DNA"/>
</dbReference>
<keyword evidence="2" id="KW-1185">Reference proteome</keyword>
<sequence>MERSISSLCASLSSVLDHADSSSRELADLVSRRPIHLGNLHTRLSSGPTGTRHLFRDVENRCWWGAHAEVDSEVQDGDIRNPGDPANGCFSVSSSVLKSSRGRFGNDDDAPYPSLWYIICLENQAFREFEESLKSLGFSDACLATLSSEGTQVTDYGEKQQELYKNPESADEGKKIMKEAELIAPQSQILFILIFLLLTEGNSFKEMLRASKEEYEQLPPYMKSLASWEVRLNFWRKGRACLLMLLRLNQLTMEAIDGATFYTLRKNNS</sequence>
<name>A0A835AGQ9_9POAL</name>